<keyword evidence="1" id="KW-1185">Reference proteome</keyword>
<dbReference type="Proteomes" id="UP000887578">
    <property type="component" value="Unplaced"/>
</dbReference>
<evidence type="ECO:0000313" key="2">
    <source>
        <dbReference type="WBParaSite" id="PDA_v2.g22554.t1"/>
    </source>
</evidence>
<accession>A0A914PW76</accession>
<protein>
    <submittedName>
        <fullName evidence="2">Uncharacterized protein</fullName>
    </submittedName>
</protein>
<sequence>MDTKDLHSILPSISTSDSPLYTFKRPYTQRFSLPFDVIKYMIKNCKSAKVWKKLITSCKFFFPKNPVLPIKDLYVYFDSECRADKEKFNASKFFPKLWVYDSFNYRDSNFPNSKLEISKIFKFDLSDLTMVRQDLTFDEYQKLTSSGSLKFIDLYSCKIKNSDETFVTVDKLLENLKHLKEFKLIGFNPLMFQSDTVKKMFQHFNGFKNVRFLKFGRIEESFDFLSFAEFLLKNETLSIEFSFYEPISDAYKEVIQNVMNEIKKNPSLRIPKIKFL</sequence>
<proteinExistence type="predicted"/>
<dbReference type="SUPFAM" id="SSF52047">
    <property type="entry name" value="RNI-like"/>
    <property type="match status" value="1"/>
</dbReference>
<evidence type="ECO:0000313" key="1">
    <source>
        <dbReference type="Proteomes" id="UP000887578"/>
    </source>
</evidence>
<dbReference type="AlphaFoldDB" id="A0A914PW76"/>
<name>A0A914PW76_9BILA</name>
<organism evidence="1 2">
    <name type="scientific">Panagrolaimus davidi</name>
    <dbReference type="NCBI Taxonomy" id="227884"/>
    <lineage>
        <taxon>Eukaryota</taxon>
        <taxon>Metazoa</taxon>
        <taxon>Ecdysozoa</taxon>
        <taxon>Nematoda</taxon>
        <taxon>Chromadorea</taxon>
        <taxon>Rhabditida</taxon>
        <taxon>Tylenchina</taxon>
        <taxon>Panagrolaimomorpha</taxon>
        <taxon>Panagrolaimoidea</taxon>
        <taxon>Panagrolaimidae</taxon>
        <taxon>Panagrolaimus</taxon>
    </lineage>
</organism>
<dbReference type="WBParaSite" id="PDA_v2.g22554.t1">
    <property type="protein sequence ID" value="PDA_v2.g22554.t1"/>
    <property type="gene ID" value="PDA_v2.g22554"/>
</dbReference>
<reference evidence="2" key="1">
    <citation type="submission" date="2022-11" db="UniProtKB">
        <authorList>
            <consortium name="WormBaseParasite"/>
        </authorList>
    </citation>
    <scope>IDENTIFICATION</scope>
</reference>